<gene>
    <name evidence="1" type="ORF">SAMN02983003_4078</name>
</gene>
<accession>A0A1K2I3T2</accession>
<dbReference type="Proteomes" id="UP000183447">
    <property type="component" value="Unassembled WGS sequence"/>
</dbReference>
<sequence length="586" mass="64218">MSLLASLARAYDRMPELPRPSYSTEKIGFVIGLNPDGTIASVSDLRDGEGRKKTARMMQVPQGAKRTAAIVPNLLWDKTAYVLGVTAGEGRRTADEHAAFKARQTEVFGASDDEGLVAFLRFLDRWTPDQFVSPGWPEEMKDANVVFALESERLDRVYLHDRAAARQRLAQSAISAKGPQDGPVCLITGAPAPVARLHPAIKNIWGGQSSGGAIVSFNLEAFTSYGHEQGDNAQISEEAAFRYTTALNAMLAGRRNRVQVADASTVFWADASGFVAEAAEDAFGQMFNGVDEARQGDKVGQVLERVRAGIPFPEATAGLVPDLAHGVRFHVLGLAPNAARIAIRFWFEDDFGVLAENYRRYVEDLRVEPAGRDPYPPLWRYLNETAVLGKRENVQPNLAGEMMRAILTGGRYPMTLLSAVLTRIRADGEINALRVGLLRAVLRRNFNMEKEAPVALDPDNRNKGYLLGRLFALYEYAQTAALGRNVNATIKDKFYASASASPRRVFSLLERGSVNHLSKVGKQRPGQRVNLERAIGEIMGAMTPGEDPFPASLPAEDQALFGLGYYHQRNQQFVKQDSSAPGEGQP</sequence>
<dbReference type="CDD" id="cd09757">
    <property type="entry name" value="Cas8c_I-C"/>
    <property type="match status" value="1"/>
</dbReference>
<dbReference type="STRING" id="665118.SAMN02983003_4078"/>
<reference evidence="1 2" key="1">
    <citation type="submission" date="2016-11" db="EMBL/GenBank/DDBJ databases">
        <authorList>
            <person name="Jaros S."/>
            <person name="Januszkiewicz K."/>
            <person name="Wedrychowicz H."/>
        </authorList>
    </citation>
    <scope>NUCLEOTIDE SEQUENCE [LARGE SCALE GENOMIC DNA]</scope>
    <source>
        <strain evidence="1 2">ATCC 23634</strain>
    </source>
</reference>
<dbReference type="OrthoDB" id="9778918at2"/>
<evidence type="ECO:0000313" key="1">
    <source>
        <dbReference type="EMBL" id="SFZ86883.1"/>
    </source>
</evidence>
<dbReference type="InterPro" id="IPR010144">
    <property type="entry name" value="CRISPR-assoc_prot_Csd1-typ"/>
</dbReference>
<organism evidence="1 2">
    <name type="scientific">Devosia enhydra</name>
    <dbReference type="NCBI Taxonomy" id="665118"/>
    <lineage>
        <taxon>Bacteria</taxon>
        <taxon>Pseudomonadati</taxon>
        <taxon>Pseudomonadota</taxon>
        <taxon>Alphaproteobacteria</taxon>
        <taxon>Hyphomicrobiales</taxon>
        <taxon>Devosiaceae</taxon>
        <taxon>Devosia</taxon>
    </lineage>
</organism>
<dbReference type="Pfam" id="PF09709">
    <property type="entry name" value="Cas_Csd1"/>
    <property type="match status" value="1"/>
</dbReference>
<evidence type="ECO:0000313" key="2">
    <source>
        <dbReference type="Proteomes" id="UP000183447"/>
    </source>
</evidence>
<protein>
    <submittedName>
        <fullName evidence="1">CRISPR-associated protein, Csd1 family</fullName>
    </submittedName>
</protein>
<dbReference type="NCBIfam" id="TIGR01863">
    <property type="entry name" value="cas_Csd1"/>
    <property type="match status" value="1"/>
</dbReference>
<dbReference type="RefSeq" id="WP_072346921.1">
    <property type="nucleotide sequence ID" value="NZ_FPKU01000004.1"/>
</dbReference>
<keyword evidence="2" id="KW-1185">Reference proteome</keyword>
<proteinExistence type="predicted"/>
<dbReference type="EMBL" id="FPKU01000004">
    <property type="protein sequence ID" value="SFZ86883.1"/>
    <property type="molecule type" value="Genomic_DNA"/>
</dbReference>
<name>A0A1K2I3T2_9HYPH</name>
<dbReference type="AlphaFoldDB" id="A0A1K2I3T2"/>